<reference evidence="5" key="1">
    <citation type="submission" date="2013-04" db="EMBL/GenBank/DDBJ databases">
        <authorList>
            <person name="Qu J."/>
            <person name="Murali S.C."/>
            <person name="Bandaranaike D."/>
            <person name="Bellair M."/>
            <person name="Blankenburg K."/>
            <person name="Chao H."/>
            <person name="Dinh H."/>
            <person name="Doddapaneni H."/>
            <person name="Downs B."/>
            <person name="Dugan-Rocha S."/>
            <person name="Elkadiri S."/>
            <person name="Gnanaolivu R.D."/>
            <person name="Hernandez B."/>
            <person name="Javaid M."/>
            <person name="Jayaseelan J.C."/>
            <person name="Lee S."/>
            <person name="Li M."/>
            <person name="Ming W."/>
            <person name="Munidasa M."/>
            <person name="Muniz J."/>
            <person name="Nguyen L."/>
            <person name="Ongeri F."/>
            <person name="Osuji N."/>
            <person name="Pu L.-L."/>
            <person name="Puazo M."/>
            <person name="Qu C."/>
            <person name="Quiroz J."/>
            <person name="Raj R."/>
            <person name="Weissenberger G."/>
            <person name="Xin Y."/>
            <person name="Zou X."/>
            <person name="Han Y."/>
            <person name="Richards S."/>
            <person name="Worley K."/>
            <person name="Muzny D."/>
            <person name="Gibbs R."/>
        </authorList>
    </citation>
    <scope>NUCLEOTIDE SEQUENCE</scope>
    <source>
        <strain evidence="5">Sampled in the wild</strain>
    </source>
</reference>
<feature type="transmembrane region" description="Helical" evidence="2">
    <location>
        <begin position="478"/>
        <end position="498"/>
    </location>
</feature>
<keyword evidence="2" id="KW-0812">Transmembrane</keyword>
<organism evidence="5 6">
    <name type="scientific">Ladona fulva</name>
    <name type="common">Scarce chaser dragonfly</name>
    <name type="synonym">Libellula fulva</name>
    <dbReference type="NCBI Taxonomy" id="123851"/>
    <lineage>
        <taxon>Eukaryota</taxon>
        <taxon>Metazoa</taxon>
        <taxon>Ecdysozoa</taxon>
        <taxon>Arthropoda</taxon>
        <taxon>Hexapoda</taxon>
        <taxon>Insecta</taxon>
        <taxon>Pterygota</taxon>
        <taxon>Palaeoptera</taxon>
        <taxon>Odonata</taxon>
        <taxon>Epiprocta</taxon>
        <taxon>Anisoptera</taxon>
        <taxon>Libelluloidea</taxon>
        <taxon>Libellulidae</taxon>
        <taxon>Ladona</taxon>
    </lineage>
</organism>
<dbReference type="PANTHER" id="PTHR10063">
    <property type="entry name" value="TUBERIN"/>
    <property type="match status" value="1"/>
</dbReference>
<feature type="domain" description="Tuberin-type" evidence="3">
    <location>
        <begin position="341"/>
        <end position="469"/>
    </location>
</feature>
<gene>
    <name evidence="5" type="ORF">J437_LFUL004580</name>
</gene>
<reference evidence="5" key="2">
    <citation type="submission" date="2017-10" db="EMBL/GenBank/DDBJ databases">
        <title>Ladona fulva Genome sequencing and assembly.</title>
        <authorList>
            <person name="Murali S."/>
            <person name="Richards S."/>
            <person name="Bandaranaike D."/>
            <person name="Bellair M."/>
            <person name="Blankenburg K."/>
            <person name="Chao H."/>
            <person name="Dinh H."/>
            <person name="Doddapaneni H."/>
            <person name="Dugan-Rocha S."/>
            <person name="Elkadiri S."/>
            <person name="Gnanaolivu R."/>
            <person name="Hernandez B."/>
            <person name="Skinner E."/>
            <person name="Javaid M."/>
            <person name="Lee S."/>
            <person name="Li M."/>
            <person name="Ming W."/>
            <person name="Munidasa M."/>
            <person name="Muniz J."/>
            <person name="Nguyen L."/>
            <person name="Hughes D."/>
            <person name="Osuji N."/>
            <person name="Pu L.-L."/>
            <person name="Puazo M."/>
            <person name="Qu C."/>
            <person name="Quiroz J."/>
            <person name="Raj R."/>
            <person name="Weissenberger G."/>
            <person name="Xin Y."/>
            <person name="Zou X."/>
            <person name="Han Y."/>
            <person name="Worley K."/>
            <person name="Muzny D."/>
            <person name="Gibbs R."/>
        </authorList>
    </citation>
    <scope>NUCLEOTIDE SEQUENCE</scope>
    <source>
        <strain evidence="5">Sampled in the wild</strain>
    </source>
</reference>
<keyword evidence="2" id="KW-0472">Membrane</keyword>
<dbReference type="GO" id="GO:0033596">
    <property type="term" value="C:TSC1-TSC2 complex"/>
    <property type="evidence" value="ECO:0007669"/>
    <property type="project" value="InterPro"/>
</dbReference>
<dbReference type="PANTHER" id="PTHR10063:SF0">
    <property type="entry name" value="TUBERIN"/>
    <property type="match status" value="1"/>
</dbReference>
<dbReference type="Gene3D" id="1.25.10.10">
    <property type="entry name" value="Leucine-rich Repeat Variant"/>
    <property type="match status" value="1"/>
</dbReference>
<dbReference type="Proteomes" id="UP000792457">
    <property type="component" value="Unassembled WGS sequence"/>
</dbReference>
<evidence type="ECO:0008006" key="7">
    <source>
        <dbReference type="Google" id="ProtNLM"/>
    </source>
</evidence>
<dbReference type="OrthoDB" id="5797019at2759"/>
<dbReference type="InterPro" id="IPR016024">
    <property type="entry name" value="ARM-type_fold"/>
</dbReference>
<feature type="compositionally biased region" description="Pro residues" evidence="1">
    <location>
        <begin position="359"/>
        <end position="369"/>
    </location>
</feature>
<dbReference type="AlphaFoldDB" id="A0A8K0NWQ3"/>
<dbReference type="Pfam" id="PF11864">
    <property type="entry name" value="DUF3384"/>
    <property type="match status" value="1"/>
</dbReference>
<protein>
    <recommendedName>
        <fullName evidence="7">Tuberin</fullName>
    </recommendedName>
</protein>
<keyword evidence="2" id="KW-1133">Transmembrane helix</keyword>
<dbReference type="InterPro" id="IPR011989">
    <property type="entry name" value="ARM-like"/>
</dbReference>
<dbReference type="InterPro" id="IPR003913">
    <property type="entry name" value="Tuberin"/>
</dbReference>
<dbReference type="GO" id="GO:0051898">
    <property type="term" value="P:negative regulation of phosphatidylinositol 3-kinase/protein kinase B signal transduction"/>
    <property type="evidence" value="ECO:0007669"/>
    <property type="project" value="TreeGrafter"/>
</dbReference>
<dbReference type="InterPro" id="IPR024584">
    <property type="entry name" value="Tuberin_N"/>
</dbReference>
<dbReference type="InterPro" id="IPR018515">
    <property type="entry name" value="Tuberin-type_domain"/>
</dbReference>
<evidence type="ECO:0000259" key="4">
    <source>
        <dbReference type="Pfam" id="PF11864"/>
    </source>
</evidence>
<dbReference type="GO" id="GO:0005634">
    <property type="term" value="C:nucleus"/>
    <property type="evidence" value="ECO:0007669"/>
    <property type="project" value="InterPro"/>
</dbReference>
<name>A0A8K0NWQ3_LADFU</name>
<keyword evidence="6" id="KW-1185">Reference proteome</keyword>
<evidence type="ECO:0000256" key="2">
    <source>
        <dbReference type="SAM" id="Phobius"/>
    </source>
</evidence>
<dbReference type="GO" id="GO:0030178">
    <property type="term" value="P:negative regulation of Wnt signaling pathway"/>
    <property type="evidence" value="ECO:0007669"/>
    <property type="project" value="TreeGrafter"/>
</dbReference>
<evidence type="ECO:0000259" key="3">
    <source>
        <dbReference type="Pfam" id="PF03542"/>
    </source>
</evidence>
<dbReference type="GO" id="GO:0032007">
    <property type="term" value="P:negative regulation of TOR signaling"/>
    <property type="evidence" value="ECO:0007669"/>
    <property type="project" value="InterPro"/>
</dbReference>
<feature type="region of interest" description="Disordered" evidence="1">
    <location>
        <begin position="352"/>
        <end position="397"/>
    </location>
</feature>
<comment type="caution">
    <text evidence="5">The sequence shown here is derived from an EMBL/GenBank/DDBJ whole genome shotgun (WGS) entry which is preliminary data.</text>
</comment>
<feature type="compositionally biased region" description="Low complexity" evidence="1">
    <location>
        <begin position="370"/>
        <end position="396"/>
    </location>
</feature>
<dbReference type="InterPro" id="IPR027107">
    <property type="entry name" value="Tuberin/Ral-act_asu"/>
</dbReference>
<feature type="domain" description="Tuberin N-terminal" evidence="4">
    <location>
        <begin position="3"/>
        <end position="150"/>
    </location>
</feature>
<evidence type="ECO:0000313" key="5">
    <source>
        <dbReference type="EMBL" id="KAG8222544.1"/>
    </source>
</evidence>
<dbReference type="PRINTS" id="PR01431">
    <property type="entry name" value="TUBERIN"/>
</dbReference>
<dbReference type="GO" id="GO:0046627">
    <property type="term" value="P:negative regulation of insulin receptor signaling pathway"/>
    <property type="evidence" value="ECO:0007669"/>
    <property type="project" value="TreeGrafter"/>
</dbReference>
<accession>A0A8K0NWQ3</accession>
<dbReference type="GO" id="GO:0005096">
    <property type="term" value="F:GTPase activator activity"/>
    <property type="evidence" value="ECO:0007669"/>
    <property type="project" value="InterPro"/>
</dbReference>
<dbReference type="Pfam" id="PF03542">
    <property type="entry name" value="Tuberin"/>
    <property type="match status" value="2"/>
</dbReference>
<dbReference type="SUPFAM" id="SSF48371">
    <property type="entry name" value="ARM repeat"/>
    <property type="match status" value="1"/>
</dbReference>
<sequence>MVALKYDYPIVNFEVIWGIQRLVDEYGIELHDPTWDLVLTVIELTITHIETSAHTNYKSKISSNLHETISKVEKLIERGQFNGCVGRVYDLIERCAPGRPEGSVLRLVSYLSSSMVPTHATWLDKIRMLVEKYFRNETRTSIRIRVLDILSDIIRTNRAIYEEDLMERVVVPHLQHVDSDSDPAVRNAAAQLLIDLCMDCESKRCLELLDILDKILNRPFELDHGPFVSEAEVPDIRTVIVGLIQIFRVKLYQLPSSHAIKAYKLLVNYLEAHYKKPSVFDNVSILRYMIFECFLQIRANSHYHLGFPEAVTTGSTLSGTSDNVAALSLSPSSTTTSPPPTKLRFSPYLAVDHRHGEKPPGPGSSPPPVSGSTSATSSTSTSSPAPSSGTSTSSGSHLAHHPSCTITHLSLTHACKAVIVCLKQEKDWKVLNLILQEVPQVMQNKALILSRDGVNDVDSLASTLCLMAMRGLLAYPKLSVTLLVLVFHALNFMVMCSLQ</sequence>
<evidence type="ECO:0000256" key="1">
    <source>
        <dbReference type="SAM" id="MobiDB-lite"/>
    </source>
</evidence>
<dbReference type="EMBL" id="KZ308136">
    <property type="protein sequence ID" value="KAG8222544.1"/>
    <property type="molecule type" value="Genomic_DNA"/>
</dbReference>
<dbReference type="GO" id="GO:0051726">
    <property type="term" value="P:regulation of cell cycle"/>
    <property type="evidence" value="ECO:0007669"/>
    <property type="project" value="TreeGrafter"/>
</dbReference>
<evidence type="ECO:0000313" key="6">
    <source>
        <dbReference type="Proteomes" id="UP000792457"/>
    </source>
</evidence>
<feature type="domain" description="Tuberin-type" evidence="3">
    <location>
        <begin position="232"/>
        <end position="311"/>
    </location>
</feature>
<proteinExistence type="predicted"/>